<dbReference type="EMBL" id="LS974624">
    <property type="protein sequence ID" value="CAG7899432.1"/>
    <property type="molecule type" value="Genomic_DNA"/>
</dbReference>
<keyword evidence="10 17" id="KW-1133">Transmembrane helix</keyword>
<dbReference type="InterPro" id="IPR025287">
    <property type="entry name" value="WAK_GUB"/>
</dbReference>
<dbReference type="InterPro" id="IPR011009">
    <property type="entry name" value="Kinase-like_dom_sf"/>
</dbReference>
<accession>A0A8D9HI83</accession>
<dbReference type="Gene3D" id="2.10.25.10">
    <property type="entry name" value="Laminin"/>
    <property type="match status" value="1"/>
</dbReference>
<evidence type="ECO:0000256" key="17">
    <source>
        <dbReference type="SAM" id="Phobius"/>
    </source>
</evidence>
<dbReference type="GO" id="GO:0005509">
    <property type="term" value="F:calcium ion binding"/>
    <property type="evidence" value="ECO:0007669"/>
    <property type="project" value="InterPro"/>
</dbReference>
<evidence type="ECO:0000256" key="3">
    <source>
        <dbReference type="ARBA" id="ARBA00022553"/>
    </source>
</evidence>
<evidence type="ECO:0000313" key="20">
    <source>
        <dbReference type="EMBL" id="CAG7899432.1"/>
    </source>
</evidence>
<evidence type="ECO:0000256" key="6">
    <source>
        <dbReference type="ARBA" id="ARBA00022729"/>
    </source>
</evidence>
<evidence type="ECO:0000256" key="12">
    <source>
        <dbReference type="ARBA" id="ARBA00023157"/>
    </source>
</evidence>
<keyword evidence="11 17" id="KW-0472">Membrane</keyword>
<evidence type="ECO:0000313" key="21">
    <source>
        <dbReference type="Proteomes" id="UP000694005"/>
    </source>
</evidence>
<dbReference type="PANTHER" id="PTHR27005:SF426">
    <property type="entry name" value="PROTEIN KINASE DOMAIN-CONTAINING PROTEIN"/>
    <property type="match status" value="1"/>
</dbReference>
<name>A0A8D9HI83_BRACM</name>
<dbReference type="Gene3D" id="1.10.510.10">
    <property type="entry name" value="Transferase(Phosphotransferase) domain 1"/>
    <property type="match status" value="1"/>
</dbReference>
<keyword evidence="8" id="KW-0418">Kinase</keyword>
<dbReference type="InterPro" id="IPR008271">
    <property type="entry name" value="Ser/Thr_kinase_AS"/>
</dbReference>
<dbReference type="GO" id="GO:0016020">
    <property type="term" value="C:membrane"/>
    <property type="evidence" value="ECO:0007669"/>
    <property type="project" value="UniProtKB-SubCell"/>
</dbReference>
<keyword evidence="5 17" id="KW-0812">Transmembrane</keyword>
<proteinExistence type="predicted"/>
<evidence type="ECO:0000256" key="13">
    <source>
        <dbReference type="ARBA" id="ARBA00023180"/>
    </source>
</evidence>
<keyword evidence="7" id="KW-0547">Nucleotide-binding</keyword>
<dbReference type="Proteomes" id="UP000694005">
    <property type="component" value="Chromosome A08"/>
</dbReference>
<evidence type="ECO:0000256" key="15">
    <source>
        <dbReference type="ARBA" id="ARBA00047951"/>
    </source>
</evidence>
<evidence type="ECO:0000256" key="9">
    <source>
        <dbReference type="ARBA" id="ARBA00022840"/>
    </source>
</evidence>
<dbReference type="FunFam" id="3.30.200.20:FF:000043">
    <property type="entry name" value="Wall-associated receptor kinase 2"/>
    <property type="match status" value="1"/>
</dbReference>
<comment type="catalytic activity">
    <reaction evidence="15">
        <text>L-threonyl-[protein] + ATP = O-phospho-L-threonyl-[protein] + ADP + H(+)</text>
        <dbReference type="Rhea" id="RHEA:46608"/>
        <dbReference type="Rhea" id="RHEA-COMP:11060"/>
        <dbReference type="Rhea" id="RHEA-COMP:11605"/>
        <dbReference type="ChEBI" id="CHEBI:15378"/>
        <dbReference type="ChEBI" id="CHEBI:30013"/>
        <dbReference type="ChEBI" id="CHEBI:30616"/>
        <dbReference type="ChEBI" id="CHEBI:61977"/>
        <dbReference type="ChEBI" id="CHEBI:456216"/>
    </reaction>
</comment>
<organism evidence="20 21">
    <name type="scientific">Brassica campestris</name>
    <name type="common">Field mustard</name>
    <dbReference type="NCBI Taxonomy" id="3711"/>
    <lineage>
        <taxon>Eukaryota</taxon>
        <taxon>Viridiplantae</taxon>
        <taxon>Streptophyta</taxon>
        <taxon>Embryophyta</taxon>
        <taxon>Tracheophyta</taxon>
        <taxon>Spermatophyta</taxon>
        <taxon>Magnoliopsida</taxon>
        <taxon>eudicotyledons</taxon>
        <taxon>Gunneridae</taxon>
        <taxon>Pentapetalae</taxon>
        <taxon>rosids</taxon>
        <taxon>malvids</taxon>
        <taxon>Brassicales</taxon>
        <taxon>Brassicaceae</taxon>
        <taxon>Brassiceae</taxon>
        <taxon>Brassica</taxon>
    </lineage>
</organism>
<dbReference type="FunFam" id="1.10.510.10:FF:000084">
    <property type="entry name" value="Wall-associated receptor kinase 2"/>
    <property type="match status" value="1"/>
</dbReference>
<evidence type="ECO:0000256" key="11">
    <source>
        <dbReference type="ARBA" id="ARBA00023136"/>
    </source>
</evidence>
<evidence type="ECO:0000256" key="14">
    <source>
        <dbReference type="ARBA" id="ARBA00047558"/>
    </source>
</evidence>
<dbReference type="GO" id="GO:0005524">
    <property type="term" value="F:ATP binding"/>
    <property type="evidence" value="ECO:0007669"/>
    <property type="project" value="UniProtKB-KW"/>
</dbReference>
<feature type="region of interest" description="Disordered" evidence="16">
    <location>
        <begin position="711"/>
        <end position="747"/>
    </location>
</feature>
<keyword evidence="4" id="KW-0808">Transferase</keyword>
<keyword evidence="2" id="KW-0723">Serine/threonine-protein kinase</keyword>
<keyword evidence="3" id="KW-0597">Phosphoprotein</keyword>
<feature type="domain" description="Protein kinase" evidence="19">
    <location>
        <begin position="427"/>
        <end position="711"/>
    </location>
</feature>
<feature type="chain" id="PRO_5034786561" description="Protein kinase domain-containing protein" evidence="18">
    <location>
        <begin position="19"/>
        <end position="747"/>
    </location>
</feature>
<dbReference type="Pfam" id="PF13947">
    <property type="entry name" value="GUB_WAK_bind"/>
    <property type="match status" value="1"/>
</dbReference>
<dbReference type="GO" id="GO:0004674">
    <property type="term" value="F:protein serine/threonine kinase activity"/>
    <property type="evidence" value="ECO:0007669"/>
    <property type="project" value="UniProtKB-KW"/>
</dbReference>
<dbReference type="GO" id="GO:0007166">
    <property type="term" value="P:cell surface receptor signaling pathway"/>
    <property type="evidence" value="ECO:0007669"/>
    <property type="project" value="InterPro"/>
</dbReference>
<keyword evidence="9" id="KW-0067">ATP-binding</keyword>
<dbReference type="InterPro" id="IPR045274">
    <property type="entry name" value="WAK-like"/>
</dbReference>
<feature type="transmembrane region" description="Helical" evidence="17">
    <location>
        <begin position="352"/>
        <end position="374"/>
    </location>
</feature>
<keyword evidence="13" id="KW-0325">Glycoprotein</keyword>
<gene>
    <name evidence="20" type="ORF">BRAPAZ1V2_A08P30980.2</name>
</gene>
<evidence type="ECO:0000256" key="4">
    <source>
        <dbReference type="ARBA" id="ARBA00022679"/>
    </source>
</evidence>
<evidence type="ECO:0000256" key="8">
    <source>
        <dbReference type="ARBA" id="ARBA00022777"/>
    </source>
</evidence>
<evidence type="ECO:0000256" key="10">
    <source>
        <dbReference type="ARBA" id="ARBA00022989"/>
    </source>
</evidence>
<dbReference type="PROSITE" id="PS01187">
    <property type="entry name" value="EGF_CA"/>
    <property type="match status" value="1"/>
</dbReference>
<feature type="signal peptide" evidence="18">
    <location>
        <begin position="1"/>
        <end position="18"/>
    </location>
</feature>
<feature type="compositionally biased region" description="Basic and acidic residues" evidence="16">
    <location>
        <begin position="711"/>
        <end position="737"/>
    </location>
</feature>
<dbReference type="PROSITE" id="PS00108">
    <property type="entry name" value="PROTEIN_KINASE_ST"/>
    <property type="match status" value="1"/>
</dbReference>
<dbReference type="PANTHER" id="PTHR27005">
    <property type="entry name" value="WALL-ASSOCIATED RECEPTOR KINASE-LIKE 21"/>
    <property type="match status" value="1"/>
</dbReference>
<evidence type="ECO:0000256" key="5">
    <source>
        <dbReference type="ARBA" id="ARBA00022692"/>
    </source>
</evidence>
<sequence>MRLIRHLCLLLVLISISAEPTVSSSCQRNCGKISIPFPFGIGHGCYHNDWYEVKCKNFVPFLPKINKEVVQIDLSRPLKHEDNLVEYVPFGSLRIKTNVNSIGCNSGSSGERPEELVNLTGTPFRISGNHMLVAFGCNNKVTLTHVEPRIVGCISTCNITHIFENFPPFTPLTTGCYGYKCCNVSTPTESSDKIGVKIESIDGNITSGGCRVAFITDQFNQPSRPWVNITDPKWFHEKKYSTIQLKWKVLTMNMSFEESLQCLTDPLYDVHSRPCFCSGVITIRPFKEKINYLRCACTYGYEGNPYEVDGCKDVNECTLREAGSPKYCPTRGETCLNVPGSYRCVIKEDKSYRIYIGVGVGSGVLLIGAAFWLYKLIKKHIKRNLREKCFRRNGGMLLQQQLSSREDSVENTMVFTSKELEKATEGFSLGRVLGRGGQGTVFKGMLTDGRIVAVKKSTVLDEDRVGEFINELLILSQLNHRNIVKVLGCCLETEVPLLVYEFISIVGHGISQSQQSNGNLFQRLQEESADQVLTWEVRVGIAKDVARGLSYLHSVASPPVFHKDIKSANIMIDENFRGKLADFGTSRVIAGDHMSHMTSVVSGTPGYVDPQYQQSGRYTEKSDAYSYGVVLAELITGRRPYFQGNSTLASFFLHAMKEKRLLDILDPRIRNDCDLEQVMVMANIASSCLNLEGEKRPTMILISLELEHTFSSHPDTKTTGNDKEEVAEASGRSREPLSIDVASTSTS</sequence>
<dbReference type="AlphaFoldDB" id="A0A8D9HI83"/>
<dbReference type="Gramene" id="A08p30980.2_BraZ1">
    <property type="protein sequence ID" value="A08p30980.2_BraZ1.CDS"/>
    <property type="gene ID" value="A08g30980.2_BraZ1"/>
</dbReference>
<comment type="catalytic activity">
    <reaction evidence="14">
        <text>L-seryl-[protein] + ATP = O-phospho-L-seryl-[protein] + ADP + H(+)</text>
        <dbReference type="Rhea" id="RHEA:17989"/>
        <dbReference type="Rhea" id="RHEA-COMP:9863"/>
        <dbReference type="Rhea" id="RHEA-COMP:11604"/>
        <dbReference type="ChEBI" id="CHEBI:15378"/>
        <dbReference type="ChEBI" id="CHEBI:29999"/>
        <dbReference type="ChEBI" id="CHEBI:30616"/>
        <dbReference type="ChEBI" id="CHEBI:83421"/>
        <dbReference type="ChEBI" id="CHEBI:456216"/>
    </reaction>
</comment>
<dbReference type="Gene3D" id="3.30.200.20">
    <property type="entry name" value="Phosphorylase Kinase, domain 1"/>
    <property type="match status" value="1"/>
</dbReference>
<dbReference type="SUPFAM" id="SSF56112">
    <property type="entry name" value="Protein kinase-like (PK-like)"/>
    <property type="match status" value="1"/>
</dbReference>
<evidence type="ECO:0000256" key="16">
    <source>
        <dbReference type="SAM" id="MobiDB-lite"/>
    </source>
</evidence>
<keyword evidence="12" id="KW-1015">Disulfide bond</keyword>
<dbReference type="InterPro" id="IPR013695">
    <property type="entry name" value="WAK"/>
</dbReference>
<dbReference type="InterPro" id="IPR000719">
    <property type="entry name" value="Prot_kinase_dom"/>
</dbReference>
<keyword evidence="6 18" id="KW-0732">Signal</keyword>
<dbReference type="SMART" id="SM00220">
    <property type="entry name" value="S_TKc"/>
    <property type="match status" value="1"/>
</dbReference>
<evidence type="ECO:0000256" key="1">
    <source>
        <dbReference type="ARBA" id="ARBA00004479"/>
    </source>
</evidence>
<dbReference type="PROSITE" id="PS50011">
    <property type="entry name" value="PROTEIN_KINASE_DOM"/>
    <property type="match status" value="1"/>
</dbReference>
<comment type="subcellular location">
    <subcellularLocation>
        <location evidence="1">Membrane</location>
        <topology evidence="1">Single-pass type I membrane protein</topology>
    </subcellularLocation>
</comment>
<evidence type="ECO:0000259" key="19">
    <source>
        <dbReference type="PROSITE" id="PS50011"/>
    </source>
</evidence>
<dbReference type="InterPro" id="IPR018097">
    <property type="entry name" value="EGF_Ca-bd_CS"/>
</dbReference>
<dbReference type="GO" id="GO:0030247">
    <property type="term" value="F:polysaccharide binding"/>
    <property type="evidence" value="ECO:0007669"/>
    <property type="project" value="InterPro"/>
</dbReference>
<evidence type="ECO:0000256" key="18">
    <source>
        <dbReference type="SAM" id="SignalP"/>
    </source>
</evidence>
<evidence type="ECO:0000256" key="7">
    <source>
        <dbReference type="ARBA" id="ARBA00022741"/>
    </source>
</evidence>
<dbReference type="Pfam" id="PF00069">
    <property type="entry name" value="Pkinase"/>
    <property type="match status" value="1"/>
</dbReference>
<reference evidence="20 21" key="1">
    <citation type="submission" date="2021-07" db="EMBL/GenBank/DDBJ databases">
        <authorList>
            <consortium name="Genoscope - CEA"/>
            <person name="William W."/>
        </authorList>
    </citation>
    <scope>NUCLEOTIDE SEQUENCE [LARGE SCALE GENOMIC DNA]</scope>
</reference>
<dbReference type="Pfam" id="PF08488">
    <property type="entry name" value="WAK"/>
    <property type="match status" value="1"/>
</dbReference>
<protein>
    <recommendedName>
        <fullName evidence="19">Protein kinase domain-containing protein</fullName>
    </recommendedName>
</protein>
<evidence type="ECO:0000256" key="2">
    <source>
        <dbReference type="ARBA" id="ARBA00022527"/>
    </source>
</evidence>